<organism evidence="2 3">
    <name type="scientific">Hyalangium minutum</name>
    <dbReference type="NCBI Taxonomy" id="394096"/>
    <lineage>
        <taxon>Bacteria</taxon>
        <taxon>Pseudomonadati</taxon>
        <taxon>Myxococcota</taxon>
        <taxon>Myxococcia</taxon>
        <taxon>Myxococcales</taxon>
        <taxon>Cystobacterineae</taxon>
        <taxon>Archangiaceae</taxon>
        <taxon>Hyalangium</taxon>
    </lineage>
</organism>
<comment type="caution">
    <text evidence="2">The sequence shown here is derived from an EMBL/GenBank/DDBJ whole genome shotgun (WGS) entry which is preliminary data.</text>
</comment>
<dbReference type="STRING" id="394096.DB31_3773"/>
<dbReference type="EMBL" id="JMCB01000020">
    <property type="protein sequence ID" value="KFE62659.1"/>
    <property type="molecule type" value="Genomic_DNA"/>
</dbReference>
<protein>
    <submittedName>
        <fullName evidence="2">Uncharacterized protein</fullName>
    </submittedName>
</protein>
<reference evidence="2 3" key="1">
    <citation type="submission" date="2014-04" db="EMBL/GenBank/DDBJ databases">
        <title>Genome assembly of Hyalangium minutum DSM 14724.</title>
        <authorList>
            <person name="Sharma G."/>
            <person name="Subramanian S."/>
        </authorList>
    </citation>
    <scope>NUCLEOTIDE SEQUENCE [LARGE SCALE GENOMIC DNA]</scope>
    <source>
        <strain evidence="2 3">DSM 14724</strain>
    </source>
</reference>
<evidence type="ECO:0000313" key="3">
    <source>
        <dbReference type="Proteomes" id="UP000028725"/>
    </source>
</evidence>
<dbReference type="Proteomes" id="UP000028725">
    <property type="component" value="Unassembled WGS sequence"/>
</dbReference>
<proteinExistence type="predicted"/>
<evidence type="ECO:0000313" key="2">
    <source>
        <dbReference type="EMBL" id="KFE62659.1"/>
    </source>
</evidence>
<feature type="region of interest" description="Disordered" evidence="1">
    <location>
        <begin position="12"/>
        <end position="36"/>
    </location>
</feature>
<gene>
    <name evidence="2" type="ORF">DB31_3773</name>
</gene>
<evidence type="ECO:0000256" key="1">
    <source>
        <dbReference type="SAM" id="MobiDB-lite"/>
    </source>
</evidence>
<feature type="compositionally biased region" description="Basic and acidic residues" evidence="1">
    <location>
        <begin position="81"/>
        <end position="93"/>
    </location>
</feature>
<keyword evidence="3" id="KW-1185">Reference proteome</keyword>
<dbReference type="RefSeq" id="WP_157232350.1">
    <property type="nucleotide sequence ID" value="NZ_JMCB01000020.1"/>
</dbReference>
<name>A0A085W4P6_9BACT</name>
<accession>A0A085W4P6</accession>
<feature type="region of interest" description="Disordered" evidence="1">
    <location>
        <begin position="81"/>
        <end position="100"/>
    </location>
</feature>
<sequence length="206" mass="22539">MLLLAVVGCSHDPSARNEESLSSWAAGDSETRTKGGDSATFHIQALIARGALQEAEAYLAQAVAAGLVAREAATRLQEKIAERRAQQQQEQDRNASPSRMVDLELEEPQGRTCATELPDHPVCRELPELYAFHSPRQALEAMKQRLGEKTLALHKPERATEGPCPGLGTHYNVRWNGKRAGSIVCCPCCVENDPTPLLWTKCGIAW</sequence>
<dbReference type="AlphaFoldDB" id="A0A085W4P6"/>